<comment type="similarity">
    <text evidence="1">To bacterial alkanal monooxygenase alpha and beta chains.</text>
</comment>
<dbReference type="Gene3D" id="3.20.20.30">
    <property type="entry name" value="Luciferase-like domain"/>
    <property type="match status" value="1"/>
</dbReference>
<dbReference type="RefSeq" id="WP_259869516.1">
    <property type="nucleotide sequence ID" value="NZ_JAMQJZ010000010.1"/>
</dbReference>
<dbReference type="EMBL" id="JAMQJZ010000010">
    <property type="protein sequence ID" value="MDC3421297.1"/>
    <property type="molecule type" value="Genomic_DNA"/>
</dbReference>
<dbReference type="InterPro" id="IPR050766">
    <property type="entry name" value="Bact_Lucif_Oxidored"/>
</dbReference>
<organism evidence="3 4">
    <name type="scientific">Aquibacillus koreensis</name>
    <dbReference type="NCBI Taxonomy" id="279446"/>
    <lineage>
        <taxon>Bacteria</taxon>
        <taxon>Bacillati</taxon>
        <taxon>Bacillota</taxon>
        <taxon>Bacilli</taxon>
        <taxon>Bacillales</taxon>
        <taxon>Bacillaceae</taxon>
        <taxon>Aquibacillus</taxon>
    </lineage>
</organism>
<dbReference type="Proteomes" id="UP001145072">
    <property type="component" value="Unassembled WGS sequence"/>
</dbReference>
<dbReference type="InterPro" id="IPR019949">
    <property type="entry name" value="CmoO-like"/>
</dbReference>
<evidence type="ECO:0000313" key="3">
    <source>
        <dbReference type="EMBL" id="MDC3421297.1"/>
    </source>
</evidence>
<dbReference type="SUPFAM" id="SSF51679">
    <property type="entry name" value="Bacterial luciferase-like"/>
    <property type="match status" value="1"/>
</dbReference>
<gene>
    <name evidence="3" type="ORF">NC661_13045</name>
</gene>
<feature type="domain" description="Luciferase-like" evidence="2">
    <location>
        <begin position="1"/>
        <end position="240"/>
    </location>
</feature>
<dbReference type="CDD" id="cd00347">
    <property type="entry name" value="Flavin_utilizing_monoxygenases"/>
    <property type="match status" value="2"/>
</dbReference>
<dbReference type="PANTHER" id="PTHR30137">
    <property type="entry name" value="LUCIFERASE-LIKE MONOOXYGENASE"/>
    <property type="match status" value="1"/>
</dbReference>
<dbReference type="NCBIfam" id="TIGR03558">
    <property type="entry name" value="oxido_grp_1"/>
    <property type="match status" value="1"/>
</dbReference>
<dbReference type="GO" id="GO:0016705">
    <property type="term" value="F:oxidoreductase activity, acting on paired donors, with incorporation or reduction of molecular oxygen"/>
    <property type="evidence" value="ECO:0007669"/>
    <property type="project" value="InterPro"/>
</dbReference>
<evidence type="ECO:0000259" key="2">
    <source>
        <dbReference type="Pfam" id="PF00296"/>
    </source>
</evidence>
<proteinExistence type="predicted"/>
<comment type="caution">
    <text evidence="3">The sequence shown here is derived from an EMBL/GenBank/DDBJ whole genome shotgun (WGS) entry which is preliminary data.</text>
</comment>
<evidence type="ECO:0000256" key="1">
    <source>
        <dbReference type="ARBA" id="ARBA00007789"/>
    </source>
</evidence>
<dbReference type="Pfam" id="PF00296">
    <property type="entry name" value="Bac_luciferase"/>
    <property type="match status" value="1"/>
</dbReference>
<sequence length="307" mass="34332">MKLSILDQSPVLEGKSANEALQESLRLATFAEENGFHRFWIAEHHGFDQLASSVPEVMLAYLGSHTHSIRLGAGAILLPHYRPYKVAETFNMLATLFPNRIDLGIGRAPGGSAEASIALSGNFLENVRKTPASIVELFHFLYHDFPPDHAYANVEALPFPLDPPEPWILGTSMKSAQSAAKHGTGYAFAHFMSDNNGKEIIRTYKDSFKVNKSIKRPYVIVAVHVICAETMEEAEAVRKLANSRMESDSGKAEDQQMKVVIGDQKTVKHRLKQIKQAYYADEIMIITMTDKYESRLKSYELIAKAFM</sequence>
<dbReference type="InterPro" id="IPR011251">
    <property type="entry name" value="Luciferase-like_dom"/>
</dbReference>
<reference evidence="3" key="1">
    <citation type="submission" date="2022-06" db="EMBL/GenBank/DDBJ databases">
        <title>Aquibacillus sp. a new bacterium isolated from soil saline samples.</title>
        <authorList>
            <person name="Galisteo C."/>
            <person name="De La Haba R."/>
            <person name="Sanchez-Porro C."/>
            <person name="Ventosa A."/>
        </authorList>
    </citation>
    <scope>NUCLEOTIDE SEQUENCE</scope>
    <source>
        <strain evidence="3">JCM 12387</strain>
    </source>
</reference>
<accession>A0A9X4AIM3</accession>
<dbReference type="PANTHER" id="PTHR30137:SF19">
    <property type="entry name" value="LUCIFERASE-LIKE MONOOXYGENASE"/>
    <property type="match status" value="1"/>
</dbReference>
<dbReference type="InterPro" id="IPR036661">
    <property type="entry name" value="Luciferase-like_sf"/>
</dbReference>
<dbReference type="AlphaFoldDB" id="A0A9X4AIM3"/>
<protein>
    <submittedName>
        <fullName evidence="3">LLM class flavin-dependent oxidoreductase</fullName>
    </submittedName>
</protein>
<evidence type="ECO:0000313" key="4">
    <source>
        <dbReference type="Proteomes" id="UP001145072"/>
    </source>
</evidence>
<dbReference type="GO" id="GO:0005829">
    <property type="term" value="C:cytosol"/>
    <property type="evidence" value="ECO:0007669"/>
    <property type="project" value="TreeGrafter"/>
</dbReference>
<keyword evidence="4" id="KW-1185">Reference proteome</keyword>
<name>A0A9X4AIM3_9BACI</name>